<dbReference type="Gene3D" id="3.30.450.40">
    <property type="match status" value="1"/>
</dbReference>
<accession>A0A9X7JHQ9</accession>
<comment type="caution">
    <text evidence="1">The sequence shown here is derived from an EMBL/GenBank/DDBJ whole genome shotgun (WGS) entry which is preliminary data.</text>
</comment>
<feature type="non-terminal residue" evidence="1">
    <location>
        <position position="131"/>
    </location>
</feature>
<dbReference type="EMBL" id="PXWG01000371">
    <property type="protein sequence ID" value="PSJ23900.1"/>
    <property type="molecule type" value="Genomic_DNA"/>
</dbReference>
<gene>
    <name evidence="1" type="ORF">B7P34_36290</name>
</gene>
<organism evidence="1 2">
    <name type="scientific">Streptosporangium nondiastaticum</name>
    <dbReference type="NCBI Taxonomy" id="35764"/>
    <lineage>
        <taxon>Bacteria</taxon>
        <taxon>Bacillati</taxon>
        <taxon>Actinomycetota</taxon>
        <taxon>Actinomycetes</taxon>
        <taxon>Streptosporangiales</taxon>
        <taxon>Streptosporangiaceae</taxon>
        <taxon>Streptosporangium</taxon>
    </lineage>
</organism>
<keyword evidence="2" id="KW-1185">Reference proteome</keyword>
<protein>
    <submittedName>
        <fullName evidence="1">Diguanylate cyclase</fullName>
    </submittedName>
</protein>
<name>A0A9X7JHQ9_9ACTN</name>
<reference evidence="1 2" key="1">
    <citation type="submission" date="2018-03" db="EMBL/GenBank/DDBJ databases">
        <title>Chitinolytic properties of Streptosporangium nondiastaticum TBG75A20.</title>
        <authorList>
            <person name="Gayathri V."/>
            <person name="Shiburaj S."/>
        </authorList>
    </citation>
    <scope>NUCLEOTIDE SEQUENCE [LARGE SCALE GENOMIC DNA]</scope>
    <source>
        <strain evidence="1 2">TBG75A20</strain>
    </source>
</reference>
<evidence type="ECO:0000313" key="1">
    <source>
        <dbReference type="EMBL" id="PSJ23900.1"/>
    </source>
</evidence>
<sequence length="131" mass="14176">MADPWLALEFGADPVERIAQIGAAHEAFLAAGTTSGRVREVVARSWERSALLDPETTAPVDLADDALETYRAAHPLARVMPLFRDLLGGIAQDGAHLMAVCDAAGRLLWVEGHPGVLRHAERMNFVPGARW</sequence>
<dbReference type="AlphaFoldDB" id="A0A9X7JHQ9"/>
<evidence type="ECO:0000313" key="2">
    <source>
        <dbReference type="Proteomes" id="UP000242427"/>
    </source>
</evidence>
<dbReference type="InterPro" id="IPR029016">
    <property type="entry name" value="GAF-like_dom_sf"/>
</dbReference>
<dbReference type="Proteomes" id="UP000242427">
    <property type="component" value="Unassembled WGS sequence"/>
</dbReference>
<proteinExistence type="predicted"/>